<reference evidence="6" key="1">
    <citation type="submission" date="2025-08" db="UniProtKB">
        <authorList>
            <consortium name="RefSeq"/>
        </authorList>
    </citation>
    <scope>IDENTIFICATION</scope>
    <source>
        <tissue evidence="6">Silk gland</tissue>
    </source>
</reference>
<dbReference type="InterPro" id="IPR040370">
    <property type="entry name" value="CCDC74A/CCDC74B/CCDC92"/>
</dbReference>
<dbReference type="AlphaFoldDB" id="A0A6J2JTV0"/>
<sequence length="414" mass="46618">MLLGSHYQSKMASPSELQTPRVFPQWSRTALMTLTRLPEDDGIQLKKTPPEGGGYVISNDAAARVAHLEHSVRFLQEQHRSMLSGLHAEIEALRERNRDLQFQLIFNKESSKASSPTTMPEPPRNNEQSSLKALVLRLEHEVAAAKEEARAAEAKAAQLQKLVDTETEKLREFEAESRKCKCSQAVGNEETGAELRARLAEAERLVRRLRADAERQRREVPAGGAVTNHLFDGAAAHRAHLHCMKNSLQASIRVSGLEPGFGYQNNYHFPPVHNPEFWREPMREDFNLIGARGRSTRRPLTLPELSGQGIHRSTVYANNHTRPRANGYEQKSKKTQPNAENISPRTPEETECRLNTTECLPKIGDCNKDVNAKHPQLKIVVSKYIPHGNVNTDQPESKSRGRRPNHRKHGADHT</sequence>
<gene>
    <name evidence="6" type="primary">LOC114244939</name>
</gene>
<dbReference type="OrthoDB" id="2155209at2759"/>
<evidence type="ECO:0000256" key="1">
    <source>
        <dbReference type="ARBA" id="ARBA00023054"/>
    </source>
</evidence>
<evidence type="ECO:0000313" key="5">
    <source>
        <dbReference type="Proteomes" id="UP000504629"/>
    </source>
</evidence>
<keyword evidence="5" id="KW-1185">Reference proteome</keyword>
<feature type="compositionally biased region" description="Polar residues" evidence="3">
    <location>
        <begin position="335"/>
        <end position="344"/>
    </location>
</feature>
<dbReference type="Proteomes" id="UP000504629">
    <property type="component" value="Unplaced"/>
</dbReference>
<evidence type="ECO:0000256" key="3">
    <source>
        <dbReference type="SAM" id="MobiDB-lite"/>
    </source>
</evidence>
<dbReference type="PANTHER" id="PTHR14882:SF5">
    <property type="entry name" value="COILED-COIL DOMAIN CONTAINING 74A"/>
    <property type="match status" value="1"/>
</dbReference>
<name>A0A6J2JTV0_BOMMA</name>
<feature type="region of interest" description="Disordered" evidence="3">
    <location>
        <begin position="317"/>
        <end position="349"/>
    </location>
</feature>
<feature type="coiled-coil region" evidence="2">
    <location>
        <begin position="128"/>
        <end position="219"/>
    </location>
</feature>
<proteinExistence type="predicted"/>
<feature type="domain" description="CCDC92/74 N-terminal" evidence="4">
    <location>
        <begin position="63"/>
        <end position="113"/>
    </location>
</feature>
<feature type="region of interest" description="Disordered" evidence="3">
    <location>
        <begin position="107"/>
        <end position="127"/>
    </location>
</feature>
<keyword evidence="1 2" id="KW-0175">Coiled coil</keyword>
<organism evidence="5 6">
    <name type="scientific">Bombyx mandarina</name>
    <name type="common">Wild silk moth</name>
    <name type="synonym">Wild silkworm</name>
    <dbReference type="NCBI Taxonomy" id="7092"/>
    <lineage>
        <taxon>Eukaryota</taxon>
        <taxon>Metazoa</taxon>
        <taxon>Ecdysozoa</taxon>
        <taxon>Arthropoda</taxon>
        <taxon>Hexapoda</taxon>
        <taxon>Insecta</taxon>
        <taxon>Pterygota</taxon>
        <taxon>Neoptera</taxon>
        <taxon>Endopterygota</taxon>
        <taxon>Lepidoptera</taxon>
        <taxon>Glossata</taxon>
        <taxon>Ditrysia</taxon>
        <taxon>Bombycoidea</taxon>
        <taxon>Bombycidae</taxon>
        <taxon>Bombycinae</taxon>
        <taxon>Bombyx</taxon>
    </lineage>
</organism>
<evidence type="ECO:0000256" key="2">
    <source>
        <dbReference type="SAM" id="Coils"/>
    </source>
</evidence>
<protein>
    <submittedName>
        <fullName evidence="6">Uncharacterized protein LOC114244939 isoform X4</fullName>
    </submittedName>
</protein>
<dbReference type="Pfam" id="PF14916">
    <property type="entry name" value="CCDC92"/>
    <property type="match status" value="1"/>
</dbReference>
<feature type="region of interest" description="Disordered" evidence="3">
    <location>
        <begin position="383"/>
        <end position="414"/>
    </location>
</feature>
<dbReference type="PANTHER" id="PTHR14882">
    <property type="entry name" value="COILED-COIL DOMAIN-CONTAINING 74A"/>
    <property type="match status" value="1"/>
</dbReference>
<dbReference type="RefSeq" id="XP_028032703.1">
    <property type="nucleotide sequence ID" value="XM_028176902.1"/>
</dbReference>
<dbReference type="InterPro" id="IPR039496">
    <property type="entry name" value="CCDC92/74_N"/>
</dbReference>
<dbReference type="GeneID" id="114244939"/>
<accession>A0A6J2JTV0</accession>
<evidence type="ECO:0000259" key="4">
    <source>
        <dbReference type="Pfam" id="PF14916"/>
    </source>
</evidence>
<feature type="compositionally biased region" description="Basic residues" evidence="3">
    <location>
        <begin position="400"/>
        <end position="414"/>
    </location>
</feature>
<evidence type="ECO:0000313" key="6">
    <source>
        <dbReference type="RefSeq" id="XP_028032703.1"/>
    </source>
</evidence>